<name>A0ABT3L1W6_9CYAN</name>
<reference evidence="1 2" key="1">
    <citation type="submission" date="2021-08" db="EMBL/GenBank/DDBJ databases">
        <title>Draft genome sequence of Spirulina subsalsa with high tolerance to salinity and hype-accumulation of phycocyanin.</title>
        <authorList>
            <person name="Pei H."/>
            <person name="Jiang L."/>
        </authorList>
    </citation>
    <scope>NUCLEOTIDE SEQUENCE [LARGE SCALE GENOMIC DNA]</scope>
    <source>
        <strain evidence="1 2">FACHB-351</strain>
    </source>
</reference>
<protein>
    <submittedName>
        <fullName evidence="1">DUF4340 domain-containing protein</fullName>
    </submittedName>
</protein>
<gene>
    <name evidence="1" type="ORF">K4A83_04290</name>
</gene>
<evidence type="ECO:0000313" key="2">
    <source>
        <dbReference type="Proteomes" id="UP001526426"/>
    </source>
</evidence>
<organism evidence="1 2">
    <name type="scientific">Spirulina subsalsa FACHB-351</name>
    <dbReference type="NCBI Taxonomy" id="234711"/>
    <lineage>
        <taxon>Bacteria</taxon>
        <taxon>Bacillati</taxon>
        <taxon>Cyanobacteriota</taxon>
        <taxon>Cyanophyceae</taxon>
        <taxon>Spirulinales</taxon>
        <taxon>Spirulinaceae</taxon>
        <taxon>Spirulina</taxon>
    </lineage>
</organism>
<accession>A0ABT3L1W6</accession>
<sequence>MKLQRTTWGLLMAALVLGGGVYFYEMIVRSYQTEVVARQRKVIDLKEQDIQEITIEKEGRTLQFERVEAETYNWRMVKPQEEIANDAAIAFLTNLLVEKERDRMFLIAAEEKDTYGLEEPFATLTLKVAGEDHTLILGRPNFDQKWVYAQINPPSETPEELEVTLIPIEFRYAVERDLNEWRRSSR</sequence>
<comment type="caution">
    <text evidence="1">The sequence shown here is derived from an EMBL/GenBank/DDBJ whole genome shotgun (WGS) entry which is preliminary data.</text>
</comment>
<dbReference type="Proteomes" id="UP001526426">
    <property type="component" value="Unassembled WGS sequence"/>
</dbReference>
<dbReference type="EMBL" id="JAIHOM010000014">
    <property type="protein sequence ID" value="MCW6035496.1"/>
    <property type="molecule type" value="Genomic_DNA"/>
</dbReference>
<evidence type="ECO:0000313" key="1">
    <source>
        <dbReference type="EMBL" id="MCW6035496.1"/>
    </source>
</evidence>
<dbReference type="RefSeq" id="WP_265263183.1">
    <property type="nucleotide sequence ID" value="NZ_JAIHOM010000014.1"/>
</dbReference>
<keyword evidence="2" id="KW-1185">Reference proteome</keyword>
<proteinExistence type="predicted"/>